<sequence>MPAGDIEAAQPEPTLLQQSSHPTALIFHLLFRVAAVFMYIFSGLFTSNSILTFVIIILLLAFDFWTVKNVTGRLLVGLRWWNEIREDGTNQWIFESRENGVPNAVDSRIFWTALYVAPAVWALLAVLALLRMQWGSLIVTLVAVAMCSANLFGYMQCEKDAKKRAASYIANQGIFTNIVGSMISTRIGAMFGSR</sequence>
<evidence type="ECO:0000256" key="7">
    <source>
        <dbReference type="ARBA" id="ARBA00023136"/>
    </source>
</evidence>
<dbReference type="PANTHER" id="PTHR13019:SF7">
    <property type="entry name" value="GOLGI APPARATUS MEMBRANE PROTEIN TVP23"/>
    <property type="match status" value="1"/>
</dbReference>
<evidence type="ECO:0000256" key="5">
    <source>
        <dbReference type="ARBA" id="ARBA00022692"/>
    </source>
</evidence>
<evidence type="ECO:0000256" key="1">
    <source>
        <dbReference type="ARBA" id="ARBA00003246"/>
    </source>
</evidence>
<protein>
    <recommendedName>
        <fullName evidence="4 8">Golgi apparatus membrane protein TVP23</fullName>
    </recommendedName>
</protein>
<evidence type="ECO:0000313" key="10">
    <source>
        <dbReference type="Proteomes" id="UP001527925"/>
    </source>
</evidence>
<evidence type="ECO:0000313" key="9">
    <source>
        <dbReference type="EMBL" id="KAL2916593.1"/>
    </source>
</evidence>
<evidence type="ECO:0000256" key="3">
    <source>
        <dbReference type="ARBA" id="ARBA00005467"/>
    </source>
</evidence>
<accession>A0ABR4NAQ3</accession>
<feature type="transmembrane region" description="Helical" evidence="8">
    <location>
        <begin position="137"/>
        <end position="155"/>
    </location>
</feature>
<evidence type="ECO:0000256" key="2">
    <source>
        <dbReference type="ARBA" id="ARBA00004141"/>
    </source>
</evidence>
<dbReference type="Pfam" id="PF05832">
    <property type="entry name" value="DUF846"/>
    <property type="match status" value="1"/>
</dbReference>
<feature type="transmembrane region" description="Helical" evidence="8">
    <location>
        <begin position="50"/>
        <end position="67"/>
    </location>
</feature>
<evidence type="ECO:0000256" key="6">
    <source>
        <dbReference type="ARBA" id="ARBA00022989"/>
    </source>
</evidence>
<keyword evidence="10" id="KW-1185">Reference proteome</keyword>
<keyword evidence="7 8" id="KW-0472">Membrane</keyword>
<organism evidence="9 10">
    <name type="scientific">Polyrhizophydium stewartii</name>
    <dbReference type="NCBI Taxonomy" id="2732419"/>
    <lineage>
        <taxon>Eukaryota</taxon>
        <taxon>Fungi</taxon>
        <taxon>Fungi incertae sedis</taxon>
        <taxon>Chytridiomycota</taxon>
        <taxon>Chytridiomycota incertae sedis</taxon>
        <taxon>Chytridiomycetes</taxon>
        <taxon>Rhizophydiales</taxon>
        <taxon>Rhizophydiales incertae sedis</taxon>
        <taxon>Polyrhizophydium</taxon>
    </lineage>
</organism>
<proteinExistence type="inferred from homology"/>
<comment type="similarity">
    <text evidence="3 8">Belongs to the TVP23 family.</text>
</comment>
<keyword evidence="8" id="KW-0333">Golgi apparatus</keyword>
<comment type="caution">
    <text evidence="9">The sequence shown here is derived from an EMBL/GenBank/DDBJ whole genome shotgun (WGS) entry which is preliminary data.</text>
</comment>
<dbReference type="InterPro" id="IPR008564">
    <property type="entry name" value="TVP23-like"/>
</dbReference>
<feature type="transmembrane region" description="Helical" evidence="8">
    <location>
        <begin position="109"/>
        <end position="130"/>
    </location>
</feature>
<gene>
    <name evidence="9" type="primary">TVP23A</name>
    <name evidence="9" type="ORF">HK105_203705</name>
</gene>
<keyword evidence="5 8" id="KW-0812">Transmembrane</keyword>
<dbReference type="EMBL" id="JADGIZ020000015">
    <property type="protein sequence ID" value="KAL2916593.1"/>
    <property type="molecule type" value="Genomic_DNA"/>
</dbReference>
<dbReference type="PANTHER" id="PTHR13019">
    <property type="entry name" value="GOLGI APPARATUS MEMBRANE PROTEIN TVP23"/>
    <property type="match status" value="1"/>
</dbReference>
<name>A0ABR4NAQ3_9FUNG</name>
<evidence type="ECO:0000256" key="4">
    <source>
        <dbReference type="ARBA" id="ARBA00013603"/>
    </source>
</evidence>
<comment type="subcellular location">
    <subcellularLocation>
        <location evidence="8">Golgi apparatus membrane</location>
        <topology evidence="8">Multi-pass membrane protein</topology>
    </subcellularLocation>
    <subcellularLocation>
        <location evidence="2">Membrane</location>
        <topology evidence="2">Multi-pass membrane protein</topology>
    </subcellularLocation>
</comment>
<evidence type="ECO:0000256" key="8">
    <source>
        <dbReference type="RuleBase" id="RU361206"/>
    </source>
</evidence>
<dbReference type="Proteomes" id="UP001527925">
    <property type="component" value="Unassembled WGS sequence"/>
</dbReference>
<reference evidence="9 10" key="1">
    <citation type="submission" date="2023-09" db="EMBL/GenBank/DDBJ databases">
        <title>Pangenome analysis of Batrachochytrium dendrobatidis and related Chytrids.</title>
        <authorList>
            <person name="Yacoub M.N."/>
            <person name="Stajich J.E."/>
            <person name="James T.Y."/>
        </authorList>
    </citation>
    <scope>NUCLEOTIDE SEQUENCE [LARGE SCALE GENOMIC DNA]</scope>
    <source>
        <strain evidence="9 10">JEL0888</strain>
    </source>
</reference>
<comment type="function">
    <text evidence="1 8">Golgi membrane protein involved in vesicular trafficking.</text>
</comment>
<keyword evidence="6 8" id="KW-1133">Transmembrane helix</keyword>